<evidence type="ECO:0000313" key="4">
    <source>
        <dbReference type="EMBL" id="TYD43977.1"/>
    </source>
</evidence>
<keyword evidence="6" id="KW-1185">Reference proteome</keyword>
<name>A0A4R8U3F5_AERVE</name>
<dbReference type="EMBL" id="NQMC01000033">
    <property type="protein sequence ID" value="TYD43977.1"/>
    <property type="molecule type" value="Genomic_DNA"/>
</dbReference>
<sequence>MEKSLRDNIWFTYKARIQANKRLSWLDFHSQLLLMWYAILSATLGVLTIRHSMILGSNTDILATILAIALLGVSLTVTNRDFRVRAMLMRTNYLQLQKLYLDIPTNSVPTKDQINKYYELLAESENHQEIDDKIARVFIKGLTSRHPTKIEVFHVYGWLTLRILITITLYILPLIIAVYTWRSV</sequence>
<comment type="caution">
    <text evidence="3">The sequence shown here is derived from an EMBL/GenBank/DDBJ whole genome shotgun (WGS) entry which is preliminary data.</text>
</comment>
<dbReference type="EMBL" id="SSUX01000007">
    <property type="protein sequence ID" value="THJ45324.1"/>
    <property type="molecule type" value="Genomic_DNA"/>
</dbReference>
<feature type="transmembrane region" description="Helical" evidence="1">
    <location>
        <begin position="61"/>
        <end position="79"/>
    </location>
</feature>
<keyword evidence="1" id="KW-0472">Membrane</keyword>
<proteinExistence type="predicted"/>
<organism evidence="3 5">
    <name type="scientific">Aeromonas veronii</name>
    <dbReference type="NCBI Taxonomy" id="654"/>
    <lineage>
        <taxon>Bacteria</taxon>
        <taxon>Pseudomonadati</taxon>
        <taxon>Pseudomonadota</taxon>
        <taxon>Gammaproteobacteria</taxon>
        <taxon>Aeromonadales</taxon>
        <taxon>Aeromonadaceae</taxon>
        <taxon>Aeromonas</taxon>
    </lineage>
</organism>
<feature type="transmembrane region" description="Helical" evidence="1">
    <location>
        <begin position="155"/>
        <end position="181"/>
    </location>
</feature>
<reference evidence="3 5" key="2">
    <citation type="submission" date="2019-04" db="EMBL/GenBank/DDBJ databases">
        <title>Comparative genomics of Aeromonas veronii strains pathogenic to fish.</title>
        <authorList>
            <person name="Cascarano M.C."/>
            <person name="Smyrli M."/>
            <person name="Katharios P."/>
        </authorList>
    </citation>
    <scope>NUCLEOTIDE SEQUENCE [LARGE SCALE GENOMIC DNA]</scope>
    <source>
        <strain evidence="3 5">XU1</strain>
    </source>
</reference>
<dbReference type="Proteomes" id="UP000309618">
    <property type="component" value="Unassembled WGS sequence"/>
</dbReference>
<keyword evidence="1" id="KW-0812">Transmembrane</keyword>
<reference evidence="4 6" key="1">
    <citation type="submission" date="2017-08" db="EMBL/GenBank/DDBJ databases">
        <title>Aeromonas veronii bv sobria strain NS22 whole genome sequencing.</title>
        <authorList>
            <person name="Katharios P."/>
            <person name="Ha V.Q."/>
            <person name="Smyrli M."/>
        </authorList>
    </citation>
    <scope>NUCLEOTIDE SEQUENCE [LARGE SCALE GENOMIC DNA]</scope>
    <source>
        <strain evidence="4 6">NS22</strain>
    </source>
</reference>
<evidence type="ECO:0000259" key="2">
    <source>
        <dbReference type="Pfam" id="PF18160"/>
    </source>
</evidence>
<dbReference type="RefSeq" id="WP_047435021.1">
    <property type="nucleotide sequence ID" value="NZ_NNSE01000011.1"/>
</dbReference>
<dbReference type="Proteomes" id="UP000323129">
    <property type="component" value="Unassembled WGS sequence"/>
</dbReference>
<protein>
    <submittedName>
        <fullName evidence="3">SLATT domain-containing protein</fullName>
    </submittedName>
</protein>
<evidence type="ECO:0000313" key="6">
    <source>
        <dbReference type="Proteomes" id="UP000323129"/>
    </source>
</evidence>
<evidence type="ECO:0000256" key="1">
    <source>
        <dbReference type="SAM" id="Phobius"/>
    </source>
</evidence>
<dbReference type="AlphaFoldDB" id="A0A4R8U3F5"/>
<keyword evidence="1" id="KW-1133">Transmembrane helix</keyword>
<evidence type="ECO:0000313" key="5">
    <source>
        <dbReference type="Proteomes" id="UP000309618"/>
    </source>
</evidence>
<accession>A0A4R8U3F5</accession>
<evidence type="ECO:0000313" key="3">
    <source>
        <dbReference type="EMBL" id="THJ45324.1"/>
    </source>
</evidence>
<gene>
    <name evidence="4" type="ORF">CJF24_12370</name>
    <name evidence="3" type="ORF">E8Q35_11585</name>
</gene>
<feature type="domain" description="SMODS and SLOG-associating 2TM effector" evidence="2">
    <location>
        <begin position="3"/>
        <end position="178"/>
    </location>
</feature>
<dbReference type="NCBIfam" id="NF033631">
    <property type="entry name" value="SLATT_5"/>
    <property type="match status" value="1"/>
</dbReference>
<dbReference type="Pfam" id="PF18160">
    <property type="entry name" value="SLATT_5"/>
    <property type="match status" value="1"/>
</dbReference>
<dbReference type="InterPro" id="IPR041115">
    <property type="entry name" value="SLATT_5"/>
</dbReference>
<feature type="transmembrane region" description="Helical" evidence="1">
    <location>
        <begin position="32"/>
        <end position="49"/>
    </location>
</feature>